<gene>
    <name evidence="1" type="ORF">PIB30_035053</name>
</gene>
<comment type="caution">
    <text evidence="1">The sequence shown here is derived from an EMBL/GenBank/DDBJ whole genome shotgun (WGS) entry which is preliminary data.</text>
</comment>
<keyword evidence="2" id="KW-1185">Reference proteome</keyword>
<reference evidence="1 2" key="1">
    <citation type="journal article" date="2023" name="Plants (Basel)">
        <title>Bridging the Gap: Combining Genomics and Transcriptomics Approaches to Understand Stylosanthes scabra, an Orphan Legume from the Brazilian Caatinga.</title>
        <authorList>
            <person name="Ferreira-Neto J.R.C."/>
            <person name="da Silva M.D."/>
            <person name="Binneck E."/>
            <person name="de Melo N.F."/>
            <person name="da Silva R.H."/>
            <person name="de Melo A.L.T.M."/>
            <person name="Pandolfi V."/>
            <person name="Bustamante F.O."/>
            <person name="Brasileiro-Vidal A.C."/>
            <person name="Benko-Iseppon A.M."/>
        </authorList>
    </citation>
    <scope>NUCLEOTIDE SEQUENCE [LARGE SCALE GENOMIC DNA]</scope>
    <source>
        <tissue evidence="1">Leaves</tissue>
    </source>
</reference>
<name>A0ABU6XB31_9FABA</name>
<sequence length="106" mass="12421">MLRWVDVFCADVLTSVDQDLVHAQQYSVISVKRNTMVGWLRDHKMAFLNELPEGIWICCDDCTTILVRVPERLPESLLDVIKMKQEEIFLGLANEIDVRWRLLPMF</sequence>
<proteinExistence type="predicted"/>
<organism evidence="1 2">
    <name type="scientific">Stylosanthes scabra</name>
    <dbReference type="NCBI Taxonomy" id="79078"/>
    <lineage>
        <taxon>Eukaryota</taxon>
        <taxon>Viridiplantae</taxon>
        <taxon>Streptophyta</taxon>
        <taxon>Embryophyta</taxon>
        <taxon>Tracheophyta</taxon>
        <taxon>Spermatophyta</taxon>
        <taxon>Magnoliopsida</taxon>
        <taxon>eudicotyledons</taxon>
        <taxon>Gunneridae</taxon>
        <taxon>Pentapetalae</taxon>
        <taxon>rosids</taxon>
        <taxon>fabids</taxon>
        <taxon>Fabales</taxon>
        <taxon>Fabaceae</taxon>
        <taxon>Papilionoideae</taxon>
        <taxon>50 kb inversion clade</taxon>
        <taxon>dalbergioids sensu lato</taxon>
        <taxon>Dalbergieae</taxon>
        <taxon>Pterocarpus clade</taxon>
        <taxon>Stylosanthes</taxon>
    </lineage>
</organism>
<accession>A0ABU6XB31</accession>
<dbReference type="PANTHER" id="PTHR47025">
    <property type="entry name" value="AUTOIMMUNE REGULATOR"/>
    <property type="match status" value="1"/>
</dbReference>
<dbReference type="Proteomes" id="UP001341840">
    <property type="component" value="Unassembled WGS sequence"/>
</dbReference>
<evidence type="ECO:0000313" key="2">
    <source>
        <dbReference type="Proteomes" id="UP001341840"/>
    </source>
</evidence>
<evidence type="ECO:0000313" key="1">
    <source>
        <dbReference type="EMBL" id="MED6195127.1"/>
    </source>
</evidence>
<protein>
    <submittedName>
        <fullName evidence="1">Uncharacterized protein</fullName>
    </submittedName>
</protein>
<dbReference type="EMBL" id="JASCZI010211614">
    <property type="protein sequence ID" value="MED6195127.1"/>
    <property type="molecule type" value="Genomic_DNA"/>
</dbReference>
<dbReference type="PANTHER" id="PTHR47025:SF28">
    <property type="entry name" value="ACYL-COA N-ACYLTRANSFERASE WITH RING_FYVE_PHD-TYPE ZINC FINGER DOMAIN-CONTAINING PROTEIN"/>
    <property type="match status" value="1"/>
</dbReference>